<name>A0A916NDW8_9FLAO</name>
<dbReference type="EMBL" id="OU015584">
    <property type="protein sequence ID" value="CAG5085864.1"/>
    <property type="molecule type" value="Genomic_DNA"/>
</dbReference>
<keyword evidence="1" id="KW-0472">Membrane</keyword>
<dbReference type="PRINTS" id="PR00173">
    <property type="entry name" value="EDTRNSPORT"/>
</dbReference>
<reference evidence="2" key="1">
    <citation type="submission" date="2021-04" db="EMBL/GenBank/DDBJ databases">
        <authorList>
            <person name="Rodrigo-Torres L."/>
            <person name="Arahal R. D."/>
            <person name="Lucena T."/>
        </authorList>
    </citation>
    <scope>NUCLEOTIDE SEQUENCE</scope>
    <source>
        <strain evidence="2">AS29M-1</strain>
    </source>
</reference>
<dbReference type="AlphaFoldDB" id="A0A916NDW8"/>
<feature type="transmembrane region" description="Helical" evidence="1">
    <location>
        <begin position="113"/>
        <end position="134"/>
    </location>
</feature>
<feature type="transmembrane region" description="Helical" evidence="1">
    <location>
        <begin position="84"/>
        <end position="101"/>
    </location>
</feature>
<feature type="transmembrane region" description="Helical" evidence="1">
    <location>
        <begin position="189"/>
        <end position="210"/>
    </location>
</feature>
<evidence type="ECO:0000256" key="1">
    <source>
        <dbReference type="SAM" id="Phobius"/>
    </source>
</evidence>
<dbReference type="Pfam" id="PF05684">
    <property type="entry name" value="DUF819"/>
    <property type="match status" value="1"/>
</dbReference>
<keyword evidence="3" id="KW-1185">Reference proteome</keyword>
<evidence type="ECO:0000313" key="3">
    <source>
        <dbReference type="Proteomes" id="UP000683507"/>
    </source>
</evidence>
<feature type="transmembrane region" description="Helical" evidence="1">
    <location>
        <begin position="24"/>
        <end position="40"/>
    </location>
</feature>
<evidence type="ECO:0000313" key="2">
    <source>
        <dbReference type="EMBL" id="CAG5085864.1"/>
    </source>
</evidence>
<feature type="transmembrane region" description="Helical" evidence="1">
    <location>
        <begin position="285"/>
        <end position="305"/>
    </location>
</feature>
<evidence type="ECO:0008006" key="4">
    <source>
        <dbReference type="Google" id="ProtNLM"/>
    </source>
</evidence>
<dbReference type="RefSeq" id="WP_258543111.1">
    <property type="nucleotide sequence ID" value="NZ_OU015584.1"/>
</dbReference>
<feature type="transmembrane region" description="Helical" evidence="1">
    <location>
        <begin position="317"/>
        <end position="335"/>
    </location>
</feature>
<keyword evidence="1" id="KW-0812">Transmembrane</keyword>
<proteinExistence type="predicted"/>
<gene>
    <name evidence="2" type="ORF">CRYO30217_02913</name>
</gene>
<accession>A0A916NDW8</accession>
<dbReference type="InterPro" id="IPR008537">
    <property type="entry name" value="DUF819"/>
</dbReference>
<feature type="transmembrane region" description="Helical" evidence="1">
    <location>
        <begin position="347"/>
        <end position="367"/>
    </location>
</feature>
<protein>
    <recommendedName>
        <fullName evidence="4">DUF819 family protein</fullName>
    </recommendedName>
</protein>
<dbReference type="KEGG" id="ptan:CRYO30217_02913"/>
<feature type="transmembrane region" description="Helical" evidence="1">
    <location>
        <begin position="401"/>
        <end position="425"/>
    </location>
</feature>
<dbReference type="PANTHER" id="PTHR34289">
    <property type="entry name" value="PROTEIN, PUTATIVE (DUF819)-RELATED"/>
    <property type="match status" value="1"/>
</dbReference>
<dbReference type="Proteomes" id="UP000683507">
    <property type="component" value="Chromosome"/>
</dbReference>
<organism evidence="2 3">
    <name type="scientific">Parvicella tangerina</name>
    <dbReference type="NCBI Taxonomy" id="2829795"/>
    <lineage>
        <taxon>Bacteria</taxon>
        <taxon>Pseudomonadati</taxon>
        <taxon>Bacteroidota</taxon>
        <taxon>Flavobacteriia</taxon>
        <taxon>Flavobacteriales</taxon>
        <taxon>Parvicellaceae</taxon>
        <taxon>Parvicella</taxon>
    </lineage>
</organism>
<sequence>MGEIAGKLGQIGDILITGLVRENTILFGMLAVVLGAIFYTSSLKSWKSFYKFVPALLLCYLIPALLSEFNLVDASIRDVPYKSLAKPFLLPAALVLMTLGIDFQGLKKLGWRAIVMFLAGTIGVIIGGPVAVLATDLISSDTVIGDTIIEGVNQYDATWRGLSTLAGSWIGGGANQAAMLETYKYKQELYGQMVTVDIVVANLWMAVLLFSAGHYKKIDNWLKADNSAMENLKNRIKDYQSSTAKVASTTDLMVIMAIAFGAVGLSHFLSSIISDAMVSILGKEHPFASSFLWLVVLTTTIGLSLSFTKMRKYEGAGASKIGSLFIYILVAAIGLRMDLMQALDNPLLILLGVIWMIIHVAIMLGVAKLIKAPLFYVAVGSKANIGGAASAPVVASAFDPSLASVGALMAILGYAVGTYGAIACAELMRMVSL</sequence>
<keyword evidence="1" id="KW-1133">Transmembrane helix</keyword>
<feature type="transmembrane region" description="Helical" evidence="1">
    <location>
        <begin position="374"/>
        <end position="395"/>
    </location>
</feature>
<dbReference type="PANTHER" id="PTHR34289:SF8">
    <property type="entry name" value="DUF819 DOMAIN-CONTAINING PROTEIN"/>
    <property type="match status" value="1"/>
</dbReference>
<feature type="transmembrane region" description="Helical" evidence="1">
    <location>
        <begin position="52"/>
        <end position="72"/>
    </location>
</feature>
<feature type="transmembrane region" description="Helical" evidence="1">
    <location>
        <begin position="252"/>
        <end position="273"/>
    </location>
</feature>